<keyword evidence="1" id="KW-0238">DNA-binding</keyword>
<dbReference type="SMART" id="SM00422">
    <property type="entry name" value="HTH_MERR"/>
    <property type="match status" value="1"/>
</dbReference>
<feature type="domain" description="HTH merR-type" evidence="2">
    <location>
        <begin position="1"/>
        <end position="69"/>
    </location>
</feature>
<comment type="caution">
    <text evidence="3">The sequence shown here is derived from an EMBL/GenBank/DDBJ whole genome shotgun (WGS) entry which is preliminary data.</text>
</comment>
<dbReference type="InterPro" id="IPR009061">
    <property type="entry name" value="DNA-bd_dom_put_sf"/>
</dbReference>
<gene>
    <name evidence="3" type="ORF">ACH49L_45545</name>
</gene>
<dbReference type="Gene3D" id="1.10.1660.10">
    <property type="match status" value="1"/>
</dbReference>
<organism evidence="3 4">
    <name type="scientific">Streptomyces olivaceoviridis</name>
    <name type="common">Streptomyces corchorusii</name>
    <dbReference type="NCBI Taxonomy" id="1921"/>
    <lineage>
        <taxon>Bacteria</taxon>
        <taxon>Bacillati</taxon>
        <taxon>Actinomycetota</taxon>
        <taxon>Actinomycetes</taxon>
        <taxon>Kitasatosporales</taxon>
        <taxon>Streptomycetaceae</taxon>
        <taxon>Streptomyces</taxon>
    </lineage>
</organism>
<dbReference type="PROSITE" id="PS50937">
    <property type="entry name" value="HTH_MERR_2"/>
    <property type="match status" value="1"/>
</dbReference>
<accession>A0ABW7VN47</accession>
<dbReference type="InterPro" id="IPR047057">
    <property type="entry name" value="MerR_fam"/>
</dbReference>
<evidence type="ECO:0000313" key="3">
    <source>
        <dbReference type="EMBL" id="MFI2162788.1"/>
    </source>
</evidence>
<name>A0ABW7VN47_STROI</name>
<dbReference type="Pfam" id="PF13411">
    <property type="entry name" value="MerR_1"/>
    <property type="match status" value="1"/>
</dbReference>
<keyword evidence="4" id="KW-1185">Reference proteome</keyword>
<dbReference type="PANTHER" id="PTHR30204:SF97">
    <property type="entry name" value="MERR FAMILY REGULATORY PROTEIN"/>
    <property type="match status" value="1"/>
</dbReference>
<proteinExistence type="predicted"/>
<dbReference type="InterPro" id="IPR000551">
    <property type="entry name" value="MerR-type_HTH_dom"/>
</dbReference>
<dbReference type="Proteomes" id="UP001611397">
    <property type="component" value="Unassembled WGS sequence"/>
</dbReference>
<sequence length="125" mass="14406">MMRIKELSERVGVSTRLLRYYEEQGLLTPRREENGYRCYEEAAVERVRQIRDLLRAGLTTEIIREVLPCLGAAACSQYDDPEFVRRITAERDRLRERVTVLTQNLNALDDYLSAVSRLTPSADAA</sequence>
<dbReference type="SUPFAM" id="SSF46955">
    <property type="entry name" value="Putative DNA-binding domain"/>
    <property type="match status" value="1"/>
</dbReference>
<dbReference type="EMBL" id="JBIRWM010000046">
    <property type="protein sequence ID" value="MFI2162788.1"/>
    <property type="molecule type" value="Genomic_DNA"/>
</dbReference>
<dbReference type="PRINTS" id="PR00040">
    <property type="entry name" value="HTHMERR"/>
</dbReference>
<dbReference type="RefSeq" id="WP_355077755.1">
    <property type="nucleotide sequence ID" value="NZ_JBEXLW010000081.1"/>
</dbReference>
<evidence type="ECO:0000313" key="4">
    <source>
        <dbReference type="Proteomes" id="UP001611397"/>
    </source>
</evidence>
<evidence type="ECO:0000259" key="2">
    <source>
        <dbReference type="PROSITE" id="PS50937"/>
    </source>
</evidence>
<dbReference type="PANTHER" id="PTHR30204">
    <property type="entry name" value="REDOX-CYCLING DRUG-SENSING TRANSCRIPTIONAL ACTIVATOR SOXR"/>
    <property type="match status" value="1"/>
</dbReference>
<reference evidence="3 4" key="1">
    <citation type="submission" date="2024-10" db="EMBL/GenBank/DDBJ databases">
        <title>The Natural Products Discovery Center: Release of the First 8490 Sequenced Strains for Exploring Actinobacteria Biosynthetic Diversity.</title>
        <authorList>
            <person name="Kalkreuter E."/>
            <person name="Kautsar S.A."/>
            <person name="Yang D."/>
            <person name="Bader C.D."/>
            <person name="Teijaro C.N."/>
            <person name="Fluegel L."/>
            <person name="Davis C.M."/>
            <person name="Simpson J.R."/>
            <person name="Lauterbach L."/>
            <person name="Steele A.D."/>
            <person name="Gui C."/>
            <person name="Meng S."/>
            <person name="Li G."/>
            <person name="Viehrig K."/>
            <person name="Ye F."/>
            <person name="Su P."/>
            <person name="Kiefer A.F."/>
            <person name="Nichols A."/>
            <person name="Cepeda A.J."/>
            <person name="Yan W."/>
            <person name="Fan B."/>
            <person name="Jiang Y."/>
            <person name="Adhikari A."/>
            <person name="Zheng C.-J."/>
            <person name="Schuster L."/>
            <person name="Cowan T.M."/>
            <person name="Smanski M.J."/>
            <person name="Chevrette M.G."/>
            <person name="De Carvalho L.P.S."/>
            <person name="Shen B."/>
        </authorList>
    </citation>
    <scope>NUCLEOTIDE SEQUENCE [LARGE SCALE GENOMIC DNA]</scope>
    <source>
        <strain evidence="3 4">NPDC020295</strain>
    </source>
</reference>
<evidence type="ECO:0000256" key="1">
    <source>
        <dbReference type="ARBA" id="ARBA00023125"/>
    </source>
</evidence>
<protein>
    <submittedName>
        <fullName evidence="3">MerR family transcriptional regulator</fullName>
    </submittedName>
</protein>